<keyword evidence="2" id="KW-1185">Reference proteome</keyword>
<reference evidence="1" key="1">
    <citation type="submission" date="2022-11" db="EMBL/GenBank/DDBJ databases">
        <title>Centuries of genome instability and evolution in soft-shell clam transmissible cancer (bioRxiv).</title>
        <authorList>
            <person name="Hart S.F.M."/>
            <person name="Yonemitsu M.A."/>
            <person name="Giersch R.M."/>
            <person name="Beal B.F."/>
            <person name="Arriagada G."/>
            <person name="Davis B.W."/>
            <person name="Ostrander E.A."/>
            <person name="Goff S.P."/>
            <person name="Metzger M.J."/>
        </authorList>
    </citation>
    <scope>NUCLEOTIDE SEQUENCE</scope>
    <source>
        <strain evidence="1">MELC-2E11</strain>
        <tissue evidence="1">Siphon/mantle</tissue>
    </source>
</reference>
<accession>A0ABY7GC38</accession>
<evidence type="ECO:0000313" key="2">
    <source>
        <dbReference type="Proteomes" id="UP001164746"/>
    </source>
</evidence>
<gene>
    <name evidence="1" type="ORF">MAR_034192</name>
</gene>
<evidence type="ECO:0000313" key="1">
    <source>
        <dbReference type="EMBL" id="WAR31650.1"/>
    </source>
</evidence>
<dbReference type="EMBL" id="CP111028">
    <property type="protein sequence ID" value="WAR31650.1"/>
    <property type="molecule type" value="Genomic_DNA"/>
</dbReference>
<proteinExistence type="predicted"/>
<dbReference type="Proteomes" id="UP001164746">
    <property type="component" value="Chromosome 17"/>
</dbReference>
<sequence length="221" mass="25216">MSPAQEQENPLKKILTFRQNVCFVEQTLYFLTRKEVSMFSLLEFQNSIRSVCKSRGDEWETILGRLECVCHLPTADAQYHQTCCSNLVEQMESSVIWRRCSVDMKKKILRREHGDSESEKMLSLQQNSVNDIRSTECDKTEYPSSAHIMSIEGNRKIVPDSLQFTGDNVEHNTGTLDGHNTFHGMGIVATVTPRDDKVCVVPIIRTTSDVLIKIFCSYCPD</sequence>
<organism evidence="1 2">
    <name type="scientific">Mya arenaria</name>
    <name type="common">Soft-shell clam</name>
    <dbReference type="NCBI Taxonomy" id="6604"/>
    <lineage>
        <taxon>Eukaryota</taxon>
        <taxon>Metazoa</taxon>
        <taxon>Spiralia</taxon>
        <taxon>Lophotrochozoa</taxon>
        <taxon>Mollusca</taxon>
        <taxon>Bivalvia</taxon>
        <taxon>Autobranchia</taxon>
        <taxon>Heteroconchia</taxon>
        <taxon>Euheterodonta</taxon>
        <taxon>Imparidentia</taxon>
        <taxon>Neoheterodontei</taxon>
        <taxon>Myida</taxon>
        <taxon>Myoidea</taxon>
        <taxon>Myidae</taxon>
        <taxon>Mya</taxon>
    </lineage>
</organism>
<name>A0ABY7GC38_MYAAR</name>
<feature type="non-terminal residue" evidence="1">
    <location>
        <position position="221"/>
    </location>
</feature>
<protein>
    <submittedName>
        <fullName evidence="1">Uncharacterized protein</fullName>
    </submittedName>
</protein>